<gene>
    <name evidence="2" type="ordered locus">AFE_0051</name>
</gene>
<dbReference type="PaxDb" id="243159-AFE_0051"/>
<dbReference type="Proteomes" id="UP000001362">
    <property type="component" value="Chromosome"/>
</dbReference>
<evidence type="ECO:0000256" key="1">
    <source>
        <dbReference type="SAM" id="MobiDB-lite"/>
    </source>
</evidence>
<protein>
    <submittedName>
        <fullName evidence="2">Uncharacterized protein</fullName>
    </submittedName>
</protein>
<proteinExistence type="predicted"/>
<dbReference type="AlphaFoldDB" id="B7J3F2"/>
<dbReference type="EMBL" id="CP001219">
    <property type="protein sequence ID" value="ACK78968.1"/>
    <property type="molecule type" value="Genomic_DNA"/>
</dbReference>
<name>B7J3F2_ACIF2</name>
<keyword evidence="3" id="KW-1185">Reference proteome</keyword>
<sequence>MVLSFWCAKLYGLLFLRRMKGVQNGFVGFLANRPRRGVIRQQCATLEIVGGGFAVYLDQRQGERTETRGGGVGAQVADNGAGLAYDQQPLGLDVRRNPGGKLGVALVNAGEHVQIVHDLEVALRQLPADFDGGNIRRHGKRGADDGWRGAGRIHGQAGKSREKKPFFPHEFRVSGNG</sequence>
<dbReference type="HOGENOM" id="CLU_1514741_0_0_6"/>
<evidence type="ECO:0000313" key="3">
    <source>
        <dbReference type="Proteomes" id="UP000001362"/>
    </source>
</evidence>
<dbReference type="KEGG" id="afr:AFE_0051"/>
<organism evidence="2 3">
    <name type="scientific">Acidithiobacillus ferrooxidans (strain ATCC 23270 / DSM 14882 / CIP 104768 / NCIMB 8455)</name>
    <name type="common">Ferrobacillus ferrooxidans (strain ATCC 23270)</name>
    <dbReference type="NCBI Taxonomy" id="243159"/>
    <lineage>
        <taxon>Bacteria</taxon>
        <taxon>Pseudomonadati</taxon>
        <taxon>Pseudomonadota</taxon>
        <taxon>Acidithiobacillia</taxon>
        <taxon>Acidithiobacillales</taxon>
        <taxon>Acidithiobacillaceae</taxon>
        <taxon>Acidithiobacillus</taxon>
    </lineage>
</organism>
<dbReference type="STRING" id="243159.AFE_0051"/>
<feature type="region of interest" description="Disordered" evidence="1">
    <location>
        <begin position="134"/>
        <end position="161"/>
    </location>
</feature>
<reference evidence="2 3" key="1">
    <citation type="journal article" date="2008" name="BMC Genomics">
        <title>Acidithiobacillus ferrooxidans metabolism: from genome sequence to industrial applications.</title>
        <authorList>
            <person name="Valdes J."/>
            <person name="Pedroso I."/>
            <person name="Quatrini R."/>
            <person name="Dodson R.J."/>
            <person name="Tettelin H."/>
            <person name="Blake R.II."/>
            <person name="Eisen J.A."/>
            <person name="Holmes D.S."/>
        </authorList>
    </citation>
    <scope>NUCLEOTIDE SEQUENCE [LARGE SCALE GENOMIC DNA]</scope>
    <source>
        <strain evidence="3">ATCC 23270 / DSM 14882 / CIP 104768 / NCIMB 8455</strain>
    </source>
</reference>
<evidence type="ECO:0000313" key="2">
    <source>
        <dbReference type="EMBL" id="ACK78968.1"/>
    </source>
</evidence>
<accession>B7J3F2</accession>